<comment type="caution">
    <text evidence="2">The sequence shown here is derived from an EMBL/GenBank/DDBJ whole genome shotgun (WGS) entry which is preliminary data.</text>
</comment>
<evidence type="ECO:0000313" key="2">
    <source>
        <dbReference type="EMBL" id="CAG5085382.1"/>
    </source>
</evidence>
<proteinExistence type="predicted"/>
<name>A0ABN7S060_THEXY</name>
<reference evidence="2 3" key="1">
    <citation type="submission" date="2021-04" db="EMBL/GenBank/DDBJ databases">
        <authorList>
            <person name="Rakotoarivonina H."/>
        </authorList>
    </citation>
    <scope>NUCLEOTIDE SEQUENCE [LARGE SCALE GENOMIC DNA]</scope>
    <source>
        <strain evidence="2 3">XE</strain>
    </source>
</reference>
<feature type="domain" description="Polymerase nucleotidyl transferase" evidence="1">
    <location>
        <begin position="7"/>
        <end position="65"/>
    </location>
</feature>
<accession>A0ABN7S060</accession>
<evidence type="ECO:0000313" key="3">
    <source>
        <dbReference type="Proteomes" id="UP000681526"/>
    </source>
</evidence>
<organism evidence="2 3">
    <name type="scientific">Thermobacillus xylanilyticus</name>
    <dbReference type="NCBI Taxonomy" id="76633"/>
    <lineage>
        <taxon>Bacteria</taxon>
        <taxon>Bacillati</taxon>
        <taxon>Bacillota</taxon>
        <taxon>Bacilli</taxon>
        <taxon>Bacillales</taxon>
        <taxon>Paenibacillaceae</taxon>
        <taxon>Thermobacillus</taxon>
    </lineage>
</organism>
<keyword evidence="3" id="KW-1185">Reference proteome</keyword>
<dbReference type="Gene3D" id="3.30.460.10">
    <property type="entry name" value="Beta Polymerase, domain 2"/>
    <property type="match status" value="1"/>
</dbReference>
<gene>
    <name evidence="2" type="primary">txxe 1069-orfx</name>
    <name evidence="2" type="ORF">TXXE_08670</name>
</gene>
<dbReference type="Proteomes" id="UP000681526">
    <property type="component" value="Unassembled WGS sequence"/>
</dbReference>
<dbReference type="InterPro" id="IPR002934">
    <property type="entry name" value="Polymerase_NTP_transf_dom"/>
</dbReference>
<dbReference type="InterPro" id="IPR043519">
    <property type="entry name" value="NT_sf"/>
</dbReference>
<sequence length="283" mass="31478">MTVQKLIEQISQELQGVSGVAGVVLGGSRARGTHHETSDVDIGIYYDESAGFDLEGISKIAAKWDDEHRENLIFAPGQWGPWVNGGGWLVVQGYHVDFIFRDIHRVAGVIDECLHGKVTSHYQAGHPHAYLNVMYMGEIAVCQILSDPTGRIAALKAKTSPYPKAVKDAITGYFRFEASFSLLLAEKTVDKDDISYVAGHIFRSISSMNQVLFALNETYCIHEKKAVRMIEGFRVKPRHYKQRIDTIIALLGTDQKSSAIAVEMLRELVAETEELADGINRRT</sequence>
<evidence type="ECO:0000259" key="1">
    <source>
        <dbReference type="Pfam" id="PF01909"/>
    </source>
</evidence>
<dbReference type="SUPFAM" id="SSF81301">
    <property type="entry name" value="Nucleotidyltransferase"/>
    <property type="match status" value="1"/>
</dbReference>
<dbReference type="RefSeq" id="WP_213484273.1">
    <property type="nucleotide sequence ID" value="NZ_CAJRAY010000039.1"/>
</dbReference>
<dbReference type="EMBL" id="CAJRAY010000039">
    <property type="protein sequence ID" value="CAG5085382.1"/>
    <property type="molecule type" value="Genomic_DNA"/>
</dbReference>
<dbReference type="CDD" id="cd05403">
    <property type="entry name" value="NT_KNTase_like"/>
    <property type="match status" value="1"/>
</dbReference>
<protein>
    <submittedName>
        <fullName evidence="2">DNA polymerase beta domain protein region</fullName>
    </submittedName>
</protein>
<dbReference type="Pfam" id="PF01909">
    <property type="entry name" value="NTP_transf_2"/>
    <property type="match status" value="1"/>
</dbReference>